<dbReference type="SUPFAM" id="SSF46894">
    <property type="entry name" value="C-terminal effector domain of the bipartite response regulators"/>
    <property type="match status" value="1"/>
</dbReference>
<keyword evidence="1 6" id="KW-0597">Phosphoprotein</keyword>
<feature type="DNA-binding region" description="OmpR/PhoB-type" evidence="7">
    <location>
        <begin position="145"/>
        <end position="243"/>
    </location>
</feature>
<dbReference type="Gene3D" id="1.10.10.10">
    <property type="entry name" value="Winged helix-like DNA-binding domain superfamily/Winged helix DNA-binding domain"/>
    <property type="match status" value="1"/>
</dbReference>
<dbReference type="SUPFAM" id="SSF52172">
    <property type="entry name" value="CheY-like"/>
    <property type="match status" value="1"/>
</dbReference>
<keyword evidence="2" id="KW-0902">Two-component regulatory system</keyword>
<dbReference type="FunFam" id="1.10.10.10:FF:000005">
    <property type="entry name" value="Two-component system response regulator"/>
    <property type="match status" value="1"/>
</dbReference>
<evidence type="ECO:0000256" key="4">
    <source>
        <dbReference type="ARBA" id="ARBA00023125"/>
    </source>
</evidence>
<evidence type="ECO:0000256" key="6">
    <source>
        <dbReference type="PROSITE-ProRule" id="PRU00169"/>
    </source>
</evidence>
<keyword evidence="4 7" id="KW-0238">DNA-binding</keyword>
<dbReference type="PANTHER" id="PTHR48111">
    <property type="entry name" value="REGULATOR OF RPOS"/>
    <property type="match status" value="1"/>
</dbReference>
<dbReference type="GO" id="GO:0000976">
    <property type="term" value="F:transcription cis-regulatory region binding"/>
    <property type="evidence" value="ECO:0007669"/>
    <property type="project" value="TreeGrafter"/>
</dbReference>
<dbReference type="Pfam" id="PF00486">
    <property type="entry name" value="Trans_reg_C"/>
    <property type="match status" value="1"/>
</dbReference>
<dbReference type="InterPro" id="IPR039420">
    <property type="entry name" value="WalR-like"/>
</dbReference>
<dbReference type="RefSeq" id="WP_306763055.1">
    <property type="nucleotide sequence ID" value="NZ_CP118224.1"/>
</dbReference>
<proteinExistence type="predicted"/>
<dbReference type="InterPro" id="IPR001867">
    <property type="entry name" value="OmpR/PhoB-type_DNA-bd"/>
</dbReference>
<dbReference type="PROSITE" id="PS51755">
    <property type="entry name" value="OMPR_PHOB"/>
    <property type="match status" value="1"/>
</dbReference>
<dbReference type="PROSITE" id="PS50110">
    <property type="entry name" value="RESPONSE_REGULATORY"/>
    <property type="match status" value="1"/>
</dbReference>
<feature type="domain" description="OmpR/PhoB-type" evidence="9">
    <location>
        <begin position="145"/>
        <end position="243"/>
    </location>
</feature>
<dbReference type="AlphaFoldDB" id="A0AA50KPV8"/>
<sequence length="244" mass="27449">MATRLDGGTMCAMPTTETPAMELLLVEDDDKIATFLARGLTEQGYRVQHCSRAEDAAPLALEQPPALAIVDIMLPGRDGLELVQDWRGQGAGFPILLLSARRSVDDRVQGLRLGGDDYLTKPFAFSELLARIEALLRRHQPALAQDVLQLADLRLDSSRKLAWRGEHRLALQPRELVLLELLLRQQGRVVSRTQILEQVWDYQFDPQTNVVDVLVCRLRNKIDKGQTPKLLHTLRGIGYVLRTD</sequence>
<dbReference type="Proteomes" id="UP001223802">
    <property type="component" value="Chromosome"/>
</dbReference>
<dbReference type="GO" id="GO:0006355">
    <property type="term" value="P:regulation of DNA-templated transcription"/>
    <property type="evidence" value="ECO:0007669"/>
    <property type="project" value="InterPro"/>
</dbReference>
<dbReference type="SMART" id="SM00448">
    <property type="entry name" value="REC"/>
    <property type="match status" value="1"/>
</dbReference>
<dbReference type="Gene3D" id="6.10.250.690">
    <property type="match status" value="1"/>
</dbReference>
<evidence type="ECO:0000259" key="8">
    <source>
        <dbReference type="PROSITE" id="PS50110"/>
    </source>
</evidence>
<accession>A0AA50KPV8</accession>
<dbReference type="Gene3D" id="3.40.50.2300">
    <property type="match status" value="1"/>
</dbReference>
<dbReference type="InterPro" id="IPR001789">
    <property type="entry name" value="Sig_transdc_resp-reg_receiver"/>
</dbReference>
<dbReference type="SMART" id="SM00862">
    <property type="entry name" value="Trans_reg_C"/>
    <property type="match status" value="1"/>
</dbReference>
<dbReference type="CDD" id="cd00383">
    <property type="entry name" value="trans_reg_C"/>
    <property type="match status" value="1"/>
</dbReference>
<dbReference type="Pfam" id="PF00072">
    <property type="entry name" value="Response_reg"/>
    <property type="match status" value="1"/>
</dbReference>
<dbReference type="KEGG" id="ope:PU634_05490"/>
<feature type="modified residue" description="4-aspartylphosphate" evidence="6">
    <location>
        <position position="71"/>
    </location>
</feature>
<dbReference type="GO" id="GO:0000156">
    <property type="term" value="F:phosphorelay response regulator activity"/>
    <property type="evidence" value="ECO:0007669"/>
    <property type="project" value="TreeGrafter"/>
</dbReference>
<evidence type="ECO:0000313" key="11">
    <source>
        <dbReference type="Proteomes" id="UP001223802"/>
    </source>
</evidence>
<name>A0AA50KPV8_9GAMM</name>
<dbReference type="PANTHER" id="PTHR48111:SF76">
    <property type="entry name" value="TWO-COMPONENT RESPONSE REGULATOR"/>
    <property type="match status" value="1"/>
</dbReference>
<dbReference type="GO" id="GO:0032993">
    <property type="term" value="C:protein-DNA complex"/>
    <property type="evidence" value="ECO:0007669"/>
    <property type="project" value="TreeGrafter"/>
</dbReference>
<evidence type="ECO:0000256" key="7">
    <source>
        <dbReference type="PROSITE-ProRule" id="PRU01091"/>
    </source>
</evidence>
<keyword evidence="3" id="KW-0805">Transcription regulation</keyword>
<protein>
    <submittedName>
        <fullName evidence="10">Response regulator transcription factor</fullName>
    </submittedName>
</protein>
<keyword evidence="5" id="KW-0804">Transcription</keyword>
<evidence type="ECO:0000313" key="10">
    <source>
        <dbReference type="EMBL" id="WMC11820.1"/>
    </source>
</evidence>
<evidence type="ECO:0000256" key="1">
    <source>
        <dbReference type="ARBA" id="ARBA00022553"/>
    </source>
</evidence>
<dbReference type="InterPro" id="IPR016032">
    <property type="entry name" value="Sig_transdc_resp-reg_C-effctor"/>
</dbReference>
<feature type="domain" description="Response regulatory" evidence="8">
    <location>
        <begin position="22"/>
        <end position="136"/>
    </location>
</feature>
<evidence type="ECO:0000256" key="5">
    <source>
        <dbReference type="ARBA" id="ARBA00023163"/>
    </source>
</evidence>
<evidence type="ECO:0000259" key="9">
    <source>
        <dbReference type="PROSITE" id="PS51755"/>
    </source>
</evidence>
<dbReference type="EMBL" id="CP118224">
    <property type="protein sequence ID" value="WMC11820.1"/>
    <property type="molecule type" value="Genomic_DNA"/>
</dbReference>
<gene>
    <name evidence="10" type="ORF">PU634_05490</name>
</gene>
<dbReference type="InterPro" id="IPR036388">
    <property type="entry name" value="WH-like_DNA-bd_sf"/>
</dbReference>
<evidence type="ECO:0000256" key="3">
    <source>
        <dbReference type="ARBA" id="ARBA00023015"/>
    </source>
</evidence>
<dbReference type="InterPro" id="IPR011006">
    <property type="entry name" value="CheY-like_superfamily"/>
</dbReference>
<dbReference type="GO" id="GO:0005829">
    <property type="term" value="C:cytosol"/>
    <property type="evidence" value="ECO:0007669"/>
    <property type="project" value="TreeGrafter"/>
</dbReference>
<reference evidence="10 11" key="1">
    <citation type="submission" date="2023-02" db="EMBL/GenBank/DDBJ databases">
        <title>Complete genome sequence of a novel bacterium Oceanimonas sp. NTOU-MSR1 isolated from marine coast sediment.</title>
        <authorList>
            <person name="Yang H.-T."/>
            <person name="Chen Y.-L."/>
            <person name="Ho Y.-N."/>
        </authorList>
    </citation>
    <scope>NUCLEOTIDE SEQUENCE [LARGE SCALE GENOMIC DNA]</scope>
    <source>
        <strain evidence="10 11">NTOU-MSR1</strain>
    </source>
</reference>
<organism evidence="10 11">
    <name type="scientific">Oceanimonas pelagia</name>
    <dbReference type="NCBI Taxonomy" id="3028314"/>
    <lineage>
        <taxon>Bacteria</taxon>
        <taxon>Pseudomonadati</taxon>
        <taxon>Pseudomonadota</taxon>
        <taxon>Gammaproteobacteria</taxon>
        <taxon>Aeromonadales</taxon>
        <taxon>Aeromonadaceae</taxon>
        <taxon>Oceanimonas</taxon>
    </lineage>
</organism>
<evidence type="ECO:0000256" key="2">
    <source>
        <dbReference type="ARBA" id="ARBA00023012"/>
    </source>
</evidence>
<keyword evidence="11" id="KW-1185">Reference proteome</keyword>